<dbReference type="InterPro" id="IPR018511">
    <property type="entry name" value="Hemolysin-typ_Ca-bd_CS"/>
</dbReference>
<feature type="domain" description="SGNH hydrolase-type esterase" evidence="1">
    <location>
        <begin position="10"/>
        <end position="199"/>
    </location>
</feature>
<name>A0ABV4YJB8_9CYAN</name>
<dbReference type="Gene3D" id="2.150.10.10">
    <property type="entry name" value="Serralysin-like metalloprotease, C-terminal"/>
    <property type="match status" value="1"/>
</dbReference>
<sequence length="1261" mass="133969">MPTPLKIMNIGDSITHGVIGNSSFTESGGYRTELWNLFAADGLAVDFIGPRASGPNNIDRDHAGMRGWRTDQILYGRDTEPDVGDIDDWLNANTPDLVLLKIGTNDVLQDYQLNTAPDRLSDIIDKITSKAPNAQILVSSILPINRTQDLQQVKTYNSFIPNIVNTKASQGKKVSFVNMFDKLTMSDLPDDIHPSLDGYVKMGNAWYDALVPILGLDQKIRVQAEDMTLTNYKIETENTSALGRKLIGLSGNNPTGKASFNFNGTSGAYDIVVGFYDENDGQASLAFKAGGQLLDQWTFNKNLGSTIAESKTLQRRTVATNFSLENGTTIEIEGIINQNEFARVDYIELIPKGNFSIATLSADNISQDEGTTHTFTVTYADNDGIDVSTIDSSDIRITGPNGFSQLAQLVSVDSSNDGTPRTATYRINAPGGNWDYEDNGSYTVSLRSNQVEDTDDNSIPSGDLGTFQVNVPEPVIGIRLEAEDMQKTGFSTESVSVASSGEVVSLAATRSSSGKVNTTFNGTSGVYDIVLRWFDENDGQSTLTTTIAGNQIDSRVLNQNLGSSGISSQTMVTQTIATGVYVNQGDSIEIVGTLNNGEFARVDYIELIPKDEFSTATSSADNIFQGEGTTHTFTVTYADDDGIDVSTIDSSDIQVTGPNGFSQLAQLVSVDSSGDGTPRTAIYRINAPDGSWDSADNGSYTISLASSQVEDTDGNSIPSGDLGSFQVNVPEPEPEPEPGTTIRIEAEDMQFSNYFVVSNSIASGGKLASLPVNGLNNGTLDKIFNGVSGIYDVVLRYFDENDGQGQLITTIGGTQIDSRVLNQNLGWGGIDSQTMVTQTIATNLYVNQGDLIKIQGIAEAAEYARIDYIEFIPKNEFSTATLSADNISQGEGTTHTFTVTYADDDGIDVSTIDSSDIQVTGPNGFSQLAELVSVDSSGDGTPRTATYRIDAPDGSWDSADNGSYTVSLASSQVEDTDGNSIPSGDLGSFQVNVPEPEPEPELGTIIRMEAESMQKTGYSEESQSAASGGKVVSLLANKSASGSVSSAFSGVSGTYDVILGFFDENDGESTLTTKIAGSQIDSRVLNQNLGWGGIDSRTKVTQTIANGLFINQGDSVEIIGTLNQAEFARLDYIEFVPVSLINGTDGADSLTGTSANDTIYGLVGDDTLNGGAGNDTLIGGSGADLFVLGSGNGADVIIDFVDGSDRLSLLGNLNFTELTISQGTGSNVDDTLIKVTNTDELLATLIGVQANSITGDDFVIL</sequence>
<dbReference type="InterPro" id="IPR051532">
    <property type="entry name" value="Ester_Hydrolysis_Enzymes"/>
</dbReference>
<dbReference type="Pfam" id="PF00353">
    <property type="entry name" value="HemolysinCabind"/>
    <property type="match status" value="1"/>
</dbReference>
<comment type="caution">
    <text evidence="2">The sequence shown here is derived from an EMBL/GenBank/DDBJ whole genome shotgun (WGS) entry which is preliminary data.</text>
</comment>
<dbReference type="InterPro" id="IPR036514">
    <property type="entry name" value="SGNH_hydro_sf"/>
</dbReference>
<protein>
    <submittedName>
        <fullName evidence="2">GDSL-type esterase/lipase family protein</fullName>
    </submittedName>
</protein>
<dbReference type="PROSITE" id="PS00330">
    <property type="entry name" value="HEMOLYSIN_CALCIUM"/>
    <property type="match status" value="2"/>
</dbReference>
<reference evidence="2 3" key="1">
    <citation type="submission" date="2024-09" db="EMBL/GenBank/DDBJ databases">
        <title>Floridaenema gen nov. (Aerosakkonemataceae, Aerosakkonematales ord. nov., Cyanobacteria) from benthic tropical and subtropical fresh waters, with the description of four new species.</title>
        <authorList>
            <person name="Moretto J.A."/>
            <person name="Berthold D.E."/>
            <person name="Lefler F.W."/>
            <person name="Huang I.-S."/>
            <person name="Laughinghouse H. IV."/>
        </authorList>
    </citation>
    <scope>NUCLEOTIDE SEQUENCE [LARGE SCALE GENOMIC DNA]</scope>
    <source>
        <strain evidence="2 3">BLCC-F154</strain>
    </source>
</reference>
<dbReference type="Pfam" id="PF13472">
    <property type="entry name" value="Lipase_GDSL_2"/>
    <property type="match status" value="1"/>
</dbReference>
<dbReference type="InterPro" id="IPR011049">
    <property type="entry name" value="Serralysin-like_metalloprot_C"/>
</dbReference>
<organism evidence="2 3">
    <name type="scientific">Floridaenema fluviatile BLCC-F154</name>
    <dbReference type="NCBI Taxonomy" id="3153640"/>
    <lineage>
        <taxon>Bacteria</taxon>
        <taxon>Bacillati</taxon>
        <taxon>Cyanobacteriota</taxon>
        <taxon>Cyanophyceae</taxon>
        <taxon>Oscillatoriophycideae</taxon>
        <taxon>Aerosakkonematales</taxon>
        <taxon>Aerosakkonemataceae</taxon>
        <taxon>Floridanema</taxon>
        <taxon>Floridanema fluviatile</taxon>
    </lineage>
</organism>
<dbReference type="PRINTS" id="PR00313">
    <property type="entry name" value="CABNDNGRPT"/>
</dbReference>
<evidence type="ECO:0000259" key="1">
    <source>
        <dbReference type="Pfam" id="PF13472"/>
    </source>
</evidence>
<dbReference type="CDD" id="cd01833">
    <property type="entry name" value="XynB_like"/>
    <property type="match status" value="1"/>
</dbReference>
<evidence type="ECO:0000313" key="3">
    <source>
        <dbReference type="Proteomes" id="UP001576776"/>
    </source>
</evidence>
<accession>A0ABV4YJB8</accession>
<proteinExistence type="predicted"/>
<dbReference type="RefSeq" id="WP_413260077.1">
    <property type="nucleotide sequence ID" value="NZ_JBHFNS010000091.1"/>
</dbReference>
<dbReference type="EMBL" id="JBHFNS010000091">
    <property type="protein sequence ID" value="MFB2938596.1"/>
    <property type="molecule type" value="Genomic_DNA"/>
</dbReference>
<evidence type="ECO:0000313" key="2">
    <source>
        <dbReference type="EMBL" id="MFB2938596.1"/>
    </source>
</evidence>
<keyword evidence="3" id="KW-1185">Reference proteome</keyword>
<dbReference type="Gene3D" id="3.40.50.1110">
    <property type="entry name" value="SGNH hydrolase"/>
    <property type="match status" value="1"/>
</dbReference>
<dbReference type="InterPro" id="IPR013830">
    <property type="entry name" value="SGNH_hydro"/>
</dbReference>
<dbReference type="Proteomes" id="UP001576776">
    <property type="component" value="Unassembled WGS sequence"/>
</dbReference>
<gene>
    <name evidence="2" type="ORF">ACE1B6_25380</name>
</gene>
<dbReference type="CDD" id="cd02795">
    <property type="entry name" value="CBM6-CBM35-CBM36_like"/>
    <property type="match status" value="4"/>
</dbReference>
<dbReference type="PANTHER" id="PTHR30383">
    <property type="entry name" value="THIOESTERASE 1/PROTEASE 1/LYSOPHOSPHOLIPASE L1"/>
    <property type="match status" value="1"/>
</dbReference>
<dbReference type="Gene3D" id="2.60.120.260">
    <property type="entry name" value="Galactose-binding domain-like"/>
    <property type="match status" value="2"/>
</dbReference>
<dbReference type="SUPFAM" id="SSF51120">
    <property type="entry name" value="beta-Roll"/>
    <property type="match status" value="1"/>
</dbReference>
<dbReference type="SUPFAM" id="SSF52266">
    <property type="entry name" value="SGNH hydrolase"/>
    <property type="match status" value="1"/>
</dbReference>
<dbReference type="PANTHER" id="PTHR30383:SF5">
    <property type="entry name" value="SGNH HYDROLASE-TYPE ESTERASE DOMAIN-CONTAINING PROTEIN"/>
    <property type="match status" value="1"/>
</dbReference>
<dbReference type="InterPro" id="IPR001343">
    <property type="entry name" value="Hemolysn_Ca-bd"/>
</dbReference>